<keyword evidence="2 5" id="KW-0547">Nucleotide-binding</keyword>
<comment type="subcellular location">
    <subcellularLocation>
        <location evidence="5">Cytoplasm</location>
    </subcellularLocation>
</comment>
<dbReference type="RefSeq" id="WP_144847313.1">
    <property type="nucleotide sequence ID" value="NZ_VMRJ01000002.1"/>
</dbReference>
<dbReference type="GO" id="GO:0009376">
    <property type="term" value="C:HslUV protease complex"/>
    <property type="evidence" value="ECO:0007669"/>
    <property type="project" value="UniProtKB-UniRule"/>
</dbReference>
<evidence type="ECO:0000256" key="4">
    <source>
        <dbReference type="ARBA" id="ARBA00023186"/>
    </source>
</evidence>
<organism evidence="8 9">
    <name type="scientific">Hymenobacter setariae</name>
    <dbReference type="NCBI Taxonomy" id="2594794"/>
    <lineage>
        <taxon>Bacteria</taxon>
        <taxon>Pseudomonadati</taxon>
        <taxon>Bacteroidota</taxon>
        <taxon>Cytophagia</taxon>
        <taxon>Cytophagales</taxon>
        <taxon>Hymenobacteraceae</taxon>
        <taxon>Hymenobacter</taxon>
    </lineage>
</organism>
<evidence type="ECO:0000256" key="3">
    <source>
        <dbReference type="ARBA" id="ARBA00022840"/>
    </source>
</evidence>
<evidence type="ECO:0000256" key="2">
    <source>
        <dbReference type="ARBA" id="ARBA00022741"/>
    </source>
</evidence>
<feature type="binding site" evidence="5">
    <location>
        <position position="21"/>
    </location>
    <ligand>
        <name>ATP</name>
        <dbReference type="ChEBI" id="CHEBI:30616"/>
    </ligand>
</feature>
<evidence type="ECO:0000259" key="6">
    <source>
        <dbReference type="SMART" id="SM00382"/>
    </source>
</evidence>
<dbReference type="Proteomes" id="UP000317624">
    <property type="component" value="Unassembled WGS sequence"/>
</dbReference>
<dbReference type="InterPro" id="IPR027417">
    <property type="entry name" value="P-loop_NTPase"/>
</dbReference>
<reference evidence="8 9" key="1">
    <citation type="submission" date="2019-07" db="EMBL/GenBank/DDBJ databases">
        <title>Hymenobacter sp. straun FUR1 Genome sequencing and assembly.</title>
        <authorList>
            <person name="Chhetri G."/>
        </authorList>
    </citation>
    <scope>NUCLEOTIDE SEQUENCE [LARGE SCALE GENOMIC DNA]</scope>
    <source>
        <strain evidence="8 9">Fur1</strain>
    </source>
</reference>
<dbReference type="InterPro" id="IPR019489">
    <property type="entry name" value="Clp_ATPase_C"/>
</dbReference>
<feature type="binding site" evidence="5">
    <location>
        <begin position="63"/>
        <end position="68"/>
    </location>
    <ligand>
        <name>ATP</name>
        <dbReference type="ChEBI" id="CHEBI:30616"/>
    </ligand>
</feature>
<keyword evidence="8" id="KW-0645">Protease</keyword>
<feature type="binding site" evidence="5">
    <location>
        <position position="281"/>
    </location>
    <ligand>
        <name>ATP</name>
        <dbReference type="ChEBI" id="CHEBI:30616"/>
    </ligand>
</feature>
<dbReference type="GO" id="GO:0043335">
    <property type="term" value="P:protein unfolding"/>
    <property type="evidence" value="ECO:0007669"/>
    <property type="project" value="UniProtKB-UniRule"/>
</dbReference>
<comment type="function">
    <text evidence="5">ATPase subunit of a proteasome-like degradation complex; this subunit has chaperone activity. The binding of ATP and its subsequent hydrolysis by HslU are essential for unfolding of protein substrates subsequently hydrolyzed by HslV. HslU recognizes the N-terminal part of its protein substrates and unfolds these before they are guided to HslV for hydrolysis.</text>
</comment>
<keyword evidence="4 5" id="KW-0143">Chaperone</keyword>
<dbReference type="GO" id="GO:0005524">
    <property type="term" value="F:ATP binding"/>
    <property type="evidence" value="ECO:0007669"/>
    <property type="project" value="UniProtKB-UniRule"/>
</dbReference>
<dbReference type="PANTHER" id="PTHR48102">
    <property type="entry name" value="ATP-DEPENDENT CLP PROTEASE ATP-BINDING SUBUNIT CLPX-LIKE, MITOCHONDRIAL-RELATED"/>
    <property type="match status" value="1"/>
</dbReference>
<protein>
    <recommendedName>
        <fullName evidence="5">ATP-dependent protease ATPase subunit HslU</fullName>
    </recommendedName>
    <alternativeName>
        <fullName evidence="5">Unfoldase HslU</fullName>
    </alternativeName>
</protein>
<evidence type="ECO:0000256" key="5">
    <source>
        <dbReference type="HAMAP-Rule" id="MF_00249"/>
    </source>
</evidence>
<dbReference type="Pfam" id="PF07724">
    <property type="entry name" value="AAA_2"/>
    <property type="match status" value="1"/>
</dbReference>
<dbReference type="AlphaFoldDB" id="A0A558BZD5"/>
<comment type="subunit">
    <text evidence="5">A double ring-shaped homohexamer of HslV is capped on each side by a ring-shaped HslU homohexamer. The assembly of the HslU/HslV complex is dependent on binding of ATP.</text>
</comment>
<name>A0A558BZD5_9BACT</name>
<dbReference type="CDD" id="cd19498">
    <property type="entry name" value="RecA-like_HslU"/>
    <property type="match status" value="1"/>
</dbReference>
<dbReference type="SMART" id="SM01086">
    <property type="entry name" value="ClpB_D2-small"/>
    <property type="match status" value="1"/>
</dbReference>
<feature type="binding site" evidence="5">
    <location>
        <position position="420"/>
    </location>
    <ligand>
        <name>ATP</name>
        <dbReference type="ChEBI" id="CHEBI:30616"/>
    </ligand>
</feature>
<dbReference type="GO" id="GO:0008233">
    <property type="term" value="F:peptidase activity"/>
    <property type="evidence" value="ECO:0007669"/>
    <property type="project" value="UniProtKB-KW"/>
</dbReference>
<dbReference type="GO" id="GO:0036402">
    <property type="term" value="F:proteasome-activating activity"/>
    <property type="evidence" value="ECO:0007669"/>
    <property type="project" value="UniProtKB-UniRule"/>
</dbReference>
<dbReference type="NCBIfam" id="TIGR00390">
    <property type="entry name" value="hslU"/>
    <property type="match status" value="1"/>
</dbReference>
<evidence type="ECO:0000256" key="1">
    <source>
        <dbReference type="ARBA" id="ARBA00009771"/>
    </source>
</evidence>
<feature type="domain" description="AAA+ ATPase" evidence="6">
    <location>
        <begin position="52"/>
        <end position="359"/>
    </location>
</feature>
<dbReference type="GO" id="GO:0016887">
    <property type="term" value="F:ATP hydrolysis activity"/>
    <property type="evidence" value="ECO:0007669"/>
    <property type="project" value="InterPro"/>
</dbReference>
<proteinExistence type="inferred from homology"/>
<gene>
    <name evidence="5 8" type="primary">hslU</name>
    <name evidence="8" type="ORF">FNT36_10765</name>
</gene>
<dbReference type="Gene3D" id="1.10.8.60">
    <property type="match status" value="1"/>
</dbReference>
<feature type="domain" description="Clp ATPase C-terminal" evidence="7">
    <location>
        <begin position="362"/>
        <end position="458"/>
    </location>
</feature>
<dbReference type="PANTHER" id="PTHR48102:SF3">
    <property type="entry name" value="ATP-DEPENDENT PROTEASE ATPASE SUBUNIT HSLU"/>
    <property type="match status" value="1"/>
</dbReference>
<evidence type="ECO:0000313" key="9">
    <source>
        <dbReference type="Proteomes" id="UP000317624"/>
    </source>
</evidence>
<sequence>MLNDTFLTPAQIVAELDKYIIGQHEAKRHVAIALRNRWRRLHAPADMQQEIVPNNILMIGATGVGKTEIARRLAHLADAPFVKVEASKFTEVGYVGRDVESMVRDLAEQSVSRLRQRRQEEVKAQAQQAVEDIILDALIPPMKAPANGNGGSLGFGISGESIAADAIPTSDQELNERTRERFRQKIRNGELEDRRIEINVAQSGPSVGIMGAPGMMDEATMSGLQDMLGSMMPKKSRKRKVSVAEARKLLLEEEAAKLVDMDEVKEEAVRQAENSGIIFIDEIDKVATSGSGKSGGPDVSRQGVQRDLLPIVEGSAVNTKYGVVNTDHILFIAAGAFHVSKPSDLIPELQGRFPIRVELQSLTKDDFYRILKDPKNALTKQYQALLMAEDVQLDFEDAALSRLAEIAFEVNSEVENIGARRLHTVMSRLLNDLLFDVPDQLPAGTHLTVTPQLVEERLRDMVKNRDLSQYIL</sequence>
<dbReference type="SMART" id="SM00382">
    <property type="entry name" value="AAA"/>
    <property type="match status" value="1"/>
</dbReference>
<feature type="binding site" evidence="5">
    <location>
        <position position="348"/>
    </location>
    <ligand>
        <name>ATP</name>
        <dbReference type="ChEBI" id="CHEBI:30616"/>
    </ligand>
</feature>
<keyword evidence="3 5" id="KW-0067">ATP-binding</keyword>
<dbReference type="OrthoDB" id="9804062at2"/>
<dbReference type="InterPro" id="IPR003959">
    <property type="entry name" value="ATPase_AAA_core"/>
</dbReference>
<comment type="caution">
    <text evidence="8">The sequence shown here is derived from an EMBL/GenBank/DDBJ whole genome shotgun (WGS) entry which is preliminary data.</text>
</comment>
<accession>A0A558BZD5</accession>
<dbReference type="InterPro" id="IPR004491">
    <property type="entry name" value="HslU"/>
</dbReference>
<keyword evidence="8" id="KW-0378">Hydrolase</keyword>
<comment type="similarity">
    <text evidence="1 5">Belongs to the ClpX chaperone family. HslU subfamily.</text>
</comment>
<dbReference type="HAMAP" id="MF_00249">
    <property type="entry name" value="HslU"/>
    <property type="match status" value="1"/>
</dbReference>
<evidence type="ECO:0000313" key="8">
    <source>
        <dbReference type="EMBL" id="TVT41894.1"/>
    </source>
</evidence>
<dbReference type="EMBL" id="VMRJ01000002">
    <property type="protein sequence ID" value="TVT41894.1"/>
    <property type="molecule type" value="Genomic_DNA"/>
</dbReference>
<evidence type="ECO:0000259" key="7">
    <source>
        <dbReference type="SMART" id="SM01086"/>
    </source>
</evidence>
<dbReference type="Pfam" id="PF00004">
    <property type="entry name" value="AAA"/>
    <property type="match status" value="1"/>
</dbReference>
<dbReference type="SUPFAM" id="SSF52540">
    <property type="entry name" value="P-loop containing nucleoside triphosphate hydrolases"/>
    <property type="match status" value="1"/>
</dbReference>
<keyword evidence="9" id="KW-1185">Reference proteome</keyword>
<dbReference type="NCBIfam" id="NF003544">
    <property type="entry name" value="PRK05201.1"/>
    <property type="match status" value="1"/>
</dbReference>
<keyword evidence="5" id="KW-0963">Cytoplasm</keyword>
<dbReference type="Gene3D" id="3.40.50.300">
    <property type="entry name" value="P-loop containing nucleotide triphosphate hydrolases"/>
    <property type="match status" value="2"/>
</dbReference>
<dbReference type="InterPro" id="IPR050052">
    <property type="entry name" value="ATP-dep_Clp_protease_ClpX"/>
</dbReference>
<dbReference type="InterPro" id="IPR003593">
    <property type="entry name" value="AAA+_ATPase"/>
</dbReference>